<reference evidence="1" key="1">
    <citation type="journal article" date="2014" name="Front. Microbiol.">
        <title>High frequency of phylogenetically diverse reductive dehalogenase-homologous genes in deep subseafloor sedimentary metagenomes.</title>
        <authorList>
            <person name="Kawai M."/>
            <person name="Futagami T."/>
            <person name="Toyoda A."/>
            <person name="Takaki Y."/>
            <person name="Nishi S."/>
            <person name="Hori S."/>
            <person name="Arai W."/>
            <person name="Tsubouchi T."/>
            <person name="Morono Y."/>
            <person name="Uchiyama I."/>
            <person name="Ito T."/>
            <person name="Fujiyama A."/>
            <person name="Inagaki F."/>
            <person name="Takami H."/>
        </authorList>
    </citation>
    <scope>NUCLEOTIDE SEQUENCE</scope>
    <source>
        <strain evidence="1">Expedition CK06-06</strain>
    </source>
</reference>
<protein>
    <recommendedName>
        <fullName evidence="2">FAD-binding domain-containing protein</fullName>
    </recommendedName>
</protein>
<dbReference type="InterPro" id="IPR050407">
    <property type="entry name" value="Geranylgeranyl_reductase"/>
</dbReference>
<sequence>FVYLYFRSYKGYGWIFPIDNKRFNIGVYTYAEDNLNFNLNEIYIEFLHNPNIKKYIPNSNYKIEWSGSYPFPVDGVLEKSLYDDHILLIGDTGGFVSPISGEGIQHACLSGKVAAETVIKAQETEDYSKNVLKQYRSHPKIKELIKSLKLKRSLRKFLYANKGEDLNKIFKLTETDLEFKNQVVDLFMSRKIPSKEFLSKINS</sequence>
<feature type="non-terminal residue" evidence="1">
    <location>
        <position position="1"/>
    </location>
</feature>
<dbReference type="InterPro" id="IPR036188">
    <property type="entry name" value="FAD/NAD-bd_sf"/>
</dbReference>
<proteinExistence type="predicted"/>
<evidence type="ECO:0008006" key="2">
    <source>
        <dbReference type="Google" id="ProtNLM"/>
    </source>
</evidence>
<dbReference type="EMBL" id="BARU01035399">
    <property type="protein sequence ID" value="GAH80202.1"/>
    <property type="molecule type" value="Genomic_DNA"/>
</dbReference>
<gene>
    <name evidence="1" type="ORF">S03H2_55426</name>
</gene>
<evidence type="ECO:0000313" key="1">
    <source>
        <dbReference type="EMBL" id="GAH80202.1"/>
    </source>
</evidence>
<organism evidence="1">
    <name type="scientific">marine sediment metagenome</name>
    <dbReference type="NCBI Taxonomy" id="412755"/>
    <lineage>
        <taxon>unclassified sequences</taxon>
        <taxon>metagenomes</taxon>
        <taxon>ecological metagenomes</taxon>
    </lineage>
</organism>
<comment type="caution">
    <text evidence="1">The sequence shown here is derived from an EMBL/GenBank/DDBJ whole genome shotgun (WGS) entry which is preliminary data.</text>
</comment>
<dbReference type="SUPFAM" id="SSF51905">
    <property type="entry name" value="FAD/NAD(P)-binding domain"/>
    <property type="match status" value="1"/>
</dbReference>
<dbReference type="AlphaFoldDB" id="X1IES0"/>
<accession>X1IES0</accession>
<dbReference type="Gene3D" id="3.50.50.60">
    <property type="entry name" value="FAD/NAD(P)-binding domain"/>
    <property type="match status" value="1"/>
</dbReference>
<dbReference type="PANTHER" id="PTHR42685:SF22">
    <property type="entry name" value="CONDITIONED MEDIUM FACTOR RECEPTOR 1"/>
    <property type="match status" value="1"/>
</dbReference>
<name>X1IES0_9ZZZZ</name>
<dbReference type="PANTHER" id="PTHR42685">
    <property type="entry name" value="GERANYLGERANYL DIPHOSPHATE REDUCTASE"/>
    <property type="match status" value="1"/>
</dbReference>